<proteinExistence type="predicted"/>
<feature type="transmembrane region" description="Helical" evidence="1">
    <location>
        <begin position="104"/>
        <end position="125"/>
    </location>
</feature>
<keyword evidence="3" id="KW-1185">Reference proteome</keyword>
<protein>
    <recommendedName>
        <fullName evidence="4">Membrane protein DUF2306</fullName>
    </recommendedName>
</protein>
<evidence type="ECO:0000256" key="1">
    <source>
        <dbReference type="SAM" id="Phobius"/>
    </source>
</evidence>
<dbReference type="EMBL" id="JBHSDC010000022">
    <property type="protein sequence ID" value="MFC4232418.1"/>
    <property type="molecule type" value="Genomic_DNA"/>
</dbReference>
<evidence type="ECO:0008006" key="4">
    <source>
        <dbReference type="Google" id="ProtNLM"/>
    </source>
</evidence>
<feature type="transmembrane region" description="Helical" evidence="1">
    <location>
        <begin position="131"/>
        <end position="148"/>
    </location>
</feature>
<feature type="transmembrane region" description="Helical" evidence="1">
    <location>
        <begin position="6"/>
        <end position="30"/>
    </location>
</feature>
<feature type="transmembrane region" description="Helical" evidence="1">
    <location>
        <begin position="193"/>
        <end position="211"/>
    </location>
</feature>
<keyword evidence="1" id="KW-0812">Transmembrane</keyword>
<comment type="caution">
    <text evidence="2">The sequence shown here is derived from an EMBL/GenBank/DDBJ whole genome shotgun (WGS) entry which is preliminary data.</text>
</comment>
<feature type="transmembrane region" description="Helical" evidence="1">
    <location>
        <begin position="42"/>
        <end position="60"/>
    </location>
</feature>
<reference evidence="3" key="1">
    <citation type="journal article" date="2019" name="Int. J. Syst. Evol. Microbiol.">
        <title>The Global Catalogue of Microorganisms (GCM) 10K type strain sequencing project: providing services to taxonomists for standard genome sequencing and annotation.</title>
        <authorList>
            <consortium name="The Broad Institute Genomics Platform"/>
            <consortium name="The Broad Institute Genome Sequencing Center for Infectious Disease"/>
            <person name="Wu L."/>
            <person name="Ma J."/>
        </authorList>
    </citation>
    <scope>NUCLEOTIDE SEQUENCE [LARGE SCALE GENOMIC DNA]</scope>
    <source>
        <strain evidence="3">CECT 8010</strain>
    </source>
</reference>
<feature type="transmembrane region" description="Helical" evidence="1">
    <location>
        <begin position="168"/>
        <end position="187"/>
    </location>
</feature>
<keyword evidence="1" id="KW-1133">Transmembrane helix</keyword>
<organism evidence="2 3">
    <name type="scientific">Parasediminibacterium paludis</name>
    <dbReference type="NCBI Taxonomy" id="908966"/>
    <lineage>
        <taxon>Bacteria</taxon>
        <taxon>Pseudomonadati</taxon>
        <taxon>Bacteroidota</taxon>
        <taxon>Chitinophagia</taxon>
        <taxon>Chitinophagales</taxon>
        <taxon>Chitinophagaceae</taxon>
        <taxon>Parasediminibacterium</taxon>
    </lineage>
</organism>
<evidence type="ECO:0000313" key="3">
    <source>
        <dbReference type="Proteomes" id="UP001595906"/>
    </source>
</evidence>
<sequence>MPSLFSILIILHIAGGTTGLITGAVAASVKKGSKLHNGVGRVYFYGMLIASLAALIISWLPNHHNLFLFAVGGFTLYMIISGYRIIHLKRQLKTTDSPIGTIDYAITLFAVVFGAFLIALAAFALKNGNTFSLVPAVFGGICLNYARLDYGLLKGKKPLKKHWMASHITRMMGGLIATYTAFLVVNVHIQQDWILWLLPTVVGSVLITKFLKQYAPKSSK</sequence>
<name>A0ABV8PZ58_9BACT</name>
<feature type="transmembrane region" description="Helical" evidence="1">
    <location>
        <begin position="66"/>
        <end position="83"/>
    </location>
</feature>
<dbReference type="RefSeq" id="WP_379014264.1">
    <property type="nucleotide sequence ID" value="NZ_JBHSDC010000022.1"/>
</dbReference>
<accession>A0ABV8PZ58</accession>
<evidence type="ECO:0000313" key="2">
    <source>
        <dbReference type="EMBL" id="MFC4232418.1"/>
    </source>
</evidence>
<gene>
    <name evidence="2" type="ORF">ACFOW1_10980</name>
</gene>
<keyword evidence="1" id="KW-0472">Membrane</keyword>
<dbReference type="Proteomes" id="UP001595906">
    <property type="component" value="Unassembled WGS sequence"/>
</dbReference>